<dbReference type="GO" id="GO:0016787">
    <property type="term" value="F:hydrolase activity"/>
    <property type="evidence" value="ECO:0007669"/>
    <property type="project" value="UniProtKB-KW"/>
</dbReference>
<sequence>MNRTIMKKARSMLHYKGVSMELWTEVVSTAVYLNYRSTNMERSDVTPYGIGFKVKPRMEHLRVFGSPGYTHIDDGKRTKLDPKSFRCMLLGYAENAKGYGVYDMGVQGQSGTVSEAGRARSGRNKRYALATSRNAGGTAVVTVGTVRRTWTGVGERPTTTSGVPGGRIGIPPEPERSRRSQERLFLLENGDDERKSEASDRPPSPNRPRIDEDGLIAEAVLTYAVNVIDGTDPPATYAQVMASDEAAE</sequence>
<keyword evidence="2" id="KW-0479">Metal-binding</keyword>
<keyword evidence="3" id="KW-0255">Endonuclease</keyword>
<evidence type="ECO:0000256" key="9">
    <source>
        <dbReference type="ARBA" id="ARBA00023172"/>
    </source>
</evidence>
<evidence type="ECO:0000256" key="5">
    <source>
        <dbReference type="ARBA" id="ARBA00022842"/>
    </source>
</evidence>
<dbReference type="GO" id="GO:0003964">
    <property type="term" value="F:RNA-directed DNA polymerase activity"/>
    <property type="evidence" value="ECO:0007669"/>
    <property type="project" value="UniProtKB-KW"/>
</dbReference>
<name>A0A9W6XRY6_9STRA</name>
<accession>A0A9W6XRY6</accession>
<dbReference type="PANTHER" id="PTHR42648">
    <property type="entry name" value="TRANSPOSASE, PUTATIVE-RELATED"/>
    <property type="match status" value="1"/>
</dbReference>
<evidence type="ECO:0000256" key="4">
    <source>
        <dbReference type="ARBA" id="ARBA00022801"/>
    </source>
</evidence>
<dbReference type="OrthoDB" id="89942at2759"/>
<dbReference type="GO" id="GO:0006310">
    <property type="term" value="P:DNA recombination"/>
    <property type="evidence" value="ECO:0007669"/>
    <property type="project" value="UniProtKB-KW"/>
</dbReference>
<dbReference type="AlphaFoldDB" id="A0A9W6XRY6"/>
<keyword evidence="8" id="KW-0548">Nucleotidyltransferase</keyword>
<comment type="caution">
    <text evidence="12">The sequence shown here is derived from an EMBL/GenBank/DDBJ whole genome shotgun (WGS) entry which is preliminary data.</text>
</comment>
<keyword evidence="8" id="KW-0808">Transferase</keyword>
<evidence type="ECO:0000313" key="12">
    <source>
        <dbReference type="EMBL" id="GMF44233.1"/>
    </source>
</evidence>
<keyword evidence="4" id="KW-0378">Hydrolase</keyword>
<evidence type="ECO:0000256" key="2">
    <source>
        <dbReference type="ARBA" id="ARBA00022723"/>
    </source>
</evidence>
<evidence type="ECO:0000313" key="13">
    <source>
        <dbReference type="Proteomes" id="UP001165121"/>
    </source>
</evidence>
<keyword evidence="6" id="KW-0229">DNA integration</keyword>
<dbReference type="Proteomes" id="UP001165121">
    <property type="component" value="Unassembled WGS sequence"/>
</dbReference>
<evidence type="ECO:0000256" key="10">
    <source>
        <dbReference type="SAM" id="MobiDB-lite"/>
    </source>
</evidence>
<feature type="compositionally biased region" description="Basic and acidic residues" evidence="10">
    <location>
        <begin position="173"/>
        <end position="182"/>
    </location>
</feature>
<evidence type="ECO:0000256" key="8">
    <source>
        <dbReference type="ARBA" id="ARBA00022932"/>
    </source>
</evidence>
<evidence type="ECO:0000259" key="11">
    <source>
        <dbReference type="Pfam" id="PF25597"/>
    </source>
</evidence>
<keyword evidence="8" id="KW-0239">DNA-directed DNA polymerase</keyword>
<dbReference type="GO" id="GO:0003887">
    <property type="term" value="F:DNA-directed DNA polymerase activity"/>
    <property type="evidence" value="ECO:0007669"/>
    <property type="project" value="UniProtKB-KW"/>
</dbReference>
<dbReference type="EMBL" id="BSXT01001654">
    <property type="protein sequence ID" value="GMF44233.1"/>
    <property type="molecule type" value="Genomic_DNA"/>
</dbReference>
<dbReference type="Pfam" id="PF25597">
    <property type="entry name" value="SH3_retrovirus"/>
    <property type="match status" value="1"/>
</dbReference>
<protein>
    <submittedName>
        <fullName evidence="12">Unnamed protein product</fullName>
    </submittedName>
</protein>
<feature type="domain" description="Retroviral polymerase SH3-like" evidence="11">
    <location>
        <begin position="67"/>
        <end position="103"/>
    </location>
</feature>
<dbReference type="PANTHER" id="PTHR42648:SF11">
    <property type="entry name" value="TRANSPOSON TY4-P GAG-POL POLYPROTEIN"/>
    <property type="match status" value="1"/>
</dbReference>
<gene>
    <name evidence="12" type="ORF">Pfra01_001530400</name>
</gene>
<reference evidence="12" key="1">
    <citation type="submission" date="2023-04" db="EMBL/GenBank/DDBJ databases">
        <title>Phytophthora fragariaefolia NBRC 109709.</title>
        <authorList>
            <person name="Ichikawa N."/>
            <person name="Sato H."/>
            <person name="Tonouchi N."/>
        </authorList>
    </citation>
    <scope>NUCLEOTIDE SEQUENCE</scope>
    <source>
        <strain evidence="12">NBRC 109709</strain>
    </source>
</reference>
<keyword evidence="13" id="KW-1185">Reference proteome</keyword>
<dbReference type="GO" id="GO:0046872">
    <property type="term" value="F:metal ion binding"/>
    <property type="evidence" value="ECO:0007669"/>
    <property type="project" value="UniProtKB-KW"/>
</dbReference>
<dbReference type="GO" id="GO:0004519">
    <property type="term" value="F:endonuclease activity"/>
    <property type="evidence" value="ECO:0007669"/>
    <property type="project" value="UniProtKB-KW"/>
</dbReference>
<keyword evidence="9" id="KW-0233">DNA recombination</keyword>
<proteinExistence type="predicted"/>
<evidence type="ECO:0000256" key="3">
    <source>
        <dbReference type="ARBA" id="ARBA00022759"/>
    </source>
</evidence>
<dbReference type="InterPro" id="IPR039537">
    <property type="entry name" value="Retrotran_Ty1/copia-like"/>
</dbReference>
<keyword evidence="1" id="KW-0540">Nuclease</keyword>
<dbReference type="InterPro" id="IPR057670">
    <property type="entry name" value="SH3_retrovirus"/>
</dbReference>
<organism evidence="12 13">
    <name type="scientific">Phytophthora fragariaefolia</name>
    <dbReference type="NCBI Taxonomy" id="1490495"/>
    <lineage>
        <taxon>Eukaryota</taxon>
        <taxon>Sar</taxon>
        <taxon>Stramenopiles</taxon>
        <taxon>Oomycota</taxon>
        <taxon>Peronosporomycetes</taxon>
        <taxon>Peronosporales</taxon>
        <taxon>Peronosporaceae</taxon>
        <taxon>Phytophthora</taxon>
    </lineage>
</organism>
<keyword evidence="7" id="KW-0695">RNA-directed DNA polymerase</keyword>
<dbReference type="GO" id="GO:0015074">
    <property type="term" value="P:DNA integration"/>
    <property type="evidence" value="ECO:0007669"/>
    <property type="project" value="UniProtKB-KW"/>
</dbReference>
<keyword evidence="5" id="KW-0460">Magnesium</keyword>
<feature type="region of interest" description="Disordered" evidence="10">
    <location>
        <begin position="152"/>
        <end position="213"/>
    </location>
</feature>
<evidence type="ECO:0000256" key="7">
    <source>
        <dbReference type="ARBA" id="ARBA00022918"/>
    </source>
</evidence>
<evidence type="ECO:0000256" key="1">
    <source>
        <dbReference type="ARBA" id="ARBA00022722"/>
    </source>
</evidence>
<evidence type="ECO:0000256" key="6">
    <source>
        <dbReference type="ARBA" id="ARBA00022908"/>
    </source>
</evidence>